<gene>
    <name evidence="8" type="ORF">HD596_000457</name>
</gene>
<dbReference type="GO" id="GO:0005524">
    <property type="term" value="F:ATP binding"/>
    <property type="evidence" value="ECO:0007669"/>
    <property type="project" value="UniProtKB-KW"/>
</dbReference>
<comment type="similarity">
    <text evidence="2">Belongs to the ABC transporter superfamily.</text>
</comment>
<dbReference type="InterPro" id="IPR025302">
    <property type="entry name" value="DrrA1/2-like_C"/>
</dbReference>
<comment type="caution">
    <text evidence="8">The sequence shown here is derived from an EMBL/GenBank/DDBJ whole genome shotgun (WGS) entry which is preliminary data.</text>
</comment>
<evidence type="ECO:0000313" key="8">
    <source>
        <dbReference type="EMBL" id="MBB5773701.1"/>
    </source>
</evidence>
<dbReference type="SMART" id="SM00382">
    <property type="entry name" value="AAA"/>
    <property type="match status" value="1"/>
</dbReference>
<dbReference type="InterPro" id="IPR017871">
    <property type="entry name" value="ABC_transporter-like_CS"/>
</dbReference>
<organism evidence="8 9">
    <name type="scientific">Nonomuraea jabiensis</name>
    <dbReference type="NCBI Taxonomy" id="882448"/>
    <lineage>
        <taxon>Bacteria</taxon>
        <taxon>Bacillati</taxon>
        <taxon>Actinomycetota</taxon>
        <taxon>Actinomycetes</taxon>
        <taxon>Streptosporangiales</taxon>
        <taxon>Streptosporangiaceae</taxon>
        <taxon>Nonomuraea</taxon>
    </lineage>
</organism>
<evidence type="ECO:0000256" key="4">
    <source>
        <dbReference type="ARBA" id="ARBA00022741"/>
    </source>
</evidence>
<dbReference type="GO" id="GO:0016887">
    <property type="term" value="F:ATP hydrolysis activity"/>
    <property type="evidence" value="ECO:0007669"/>
    <property type="project" value="InterPro"/>
</dbReference>
<name>A0A7W9FY57_9ACTN</name>
<evidence type="ECO:0000256" key="6">
    <source>
        <dbReference type="ARBA" id="ARBA00023251"/>
    </source>
</evidence>
<keyword evidence="3" id="KW-0813">Transport</keyword>
<dbReference type="InterPro" id="IPR003439">
    <property type="entry name" value="ABC_transporter-like_ATP-bd"/>
</dbReference>
<evidence type="ECO:0000256" key="5">
    <source>
        <dbReference type="ARBA" id="ARBA00022840"/>
    </source>
</evidence>
<dbReference type="Pfam" id="PF13732">
    <property type="entry name" value="DrrA1-3_C"/>
    <property type="match status" value="1"/>
</dbReference>
<evidence type="ECO:0000259" key="7">
    <source>
        <dbReference type="PROSITE" id="PS50893"/>
    </source>
</evidence>
<proteinExistence type="inferred from homology"/>
<evidence type="ECO:0000256" key="3">
    <source>
        <dbReference type="ARBA" id="ARBA00022448"/>
    </source>
</evidence>
<dbReference type="Gene3D" id="3.40.50.300">
    <property type="entry name" value="P-loop containing nucleotide triphosphate hydrolases"/>
    <property type="match status" value="1"/>
</dbReference>
<sequence length="311" mass="33750">MMTETDAISMTGLVKSFGPARALNGLDLVVQTGEVHGFLGPNGAGKSTTIRVLLGLMRPDAGTARLLGGDPWTQTAELHRRLAYVPGDVTLWPGLSGGEAIDLLGRLRGGLDRRRRDELIERFDLDPRKKGRTYSKGNRQKVALVAALASDAELLILDEPTSGLDPLMEEVFRQTIQEVRRAGDRTVLLSSHILSEVEALCDRITIIRDGRTVETGTMAELRHLTRTSIDAELAAPPDGLAGLPGVHGLRADGGRVRFSVDTAALDLALRHLTQAGVRSLVSRPPTLEELFLRHYDRATVNVKGRHAEAGR</sequence>
<dbReference type="CDD" id="cd03230">
    <property type="entry name" value="ABC_DR_subfamily_A"/>
    <property type="match status" value="1"/>
</dbReference>
<keyword evidence="9" id="KW-1185">Reference proteome</keyword>
<keyword evidence="5 8" id="KW-0067">ATP-binding</keyword>
<dbReference type="InterPro" id="IPR050763">
    <property type="entry name" value="ABC_transporter_ATP-binding"/>
</dbReference>
<dbReference type="Pfam" id="PF00005">
    <property type="entry name" value="ABC_tran"/>
    <property type="match status" value="1"/>
</dbReference>
<dbReference type="PROSITE" id="PS00211">
    <property type="entry name" value="ABC_TRANSPORTER_1"/>
    <property type="match status" value="1"/>
</dbReference>
<protein>
    <submittedName>
        <fullName evidence="8">ABC-2 type transport system ATP-binding protein</fullName>
    </submittedName>
</protein>
<dbReference type="PROSITE" id="PS50893">
    <property type="entry name" value="ABC_TRANSPORTER_2"/>
    <property type="match status" value="1"/>
</dbReference>
<dbReference type="EMBL" id="JACHMB010000001">
    <property type="protein sequence ID" value="MBB5773701.1"/>
    <property type="molecule type" value="Genomic_DNA"/>
</dbReference>
<comment type="subcellular location">
    <subcellularLocation>
        <location evidence="1">Cell membrane</location>
        <topology evidence="1">Peripheral membrane protein</topology>
    </subcellularLocation>
</comment>
<dbReference type="AlphaFoldDB" id="A0A7W9FY57"/>
<dbReference type="Proteomes" id="UP000579153">
    <property type="component" value="Unassembled WGS sequence"/>
</dbReference>
<dbReference type="InterPro" id="IPR003593">
    <property type="entry name" value="AAA+_ATPase"/>
</dbReference>
<keyword evidence="4" id="KW-0547">Nucleotide-binding</keyword>
<accession>A0A7W9FY57</accession>
<dbReference type="GO" id="GO:0005886">
    <property type="term" value="C:plasma membrane"/>
    <property type="evidence" value="ECO:0007669"/>
    <property type="project" value="UniProtKB-SubCell"/>
</dbReference>
<keyword evidence="6" id="KW-0046">Antibiotic resistance</keyword>
<reference evidence="8 9" key="1">
    <citation type="submission" date="2020-08" db="EMBL/GenBank/DDBJ databases">
        <title>Sequencing the genomes of 1000 actinobacteria strains.</title>
        <authorList>
            <person name="Klenk H.-P."/>
        </authorList>
    </citation>
    <scope>NUCLEOTIDE SEQUENCE [LARGE SCALE GENOMIC DNA]</scope>
    <source>
        <strain evidence="8 9">DSM 45507</strain>
    </source>
</reference>
<evidence type="ECO:0000256" key="2">
    <source>
        <dbReference type="ARBA" id="ARBA00005417"/>
    </source>
</evidence>
<dbReference type="GO" id="GO:0046677">
    <property type="term" value="P:response to antibiotic"/>
    <property type="evidence" value="ECO:0007669"/>
    <property type="project" value="UniProtKB-KW"/>
</dbReference>
<dbReference type="PANTHER" id="PTHR42711">
    <property type="entry name" value="ABC TRANSPORTER ATP-BINDING PROTEIN"/>
    <property type="match status" value="1"/>
</dbReference>
<evidence type="ECO:0000313" key="9">
    <source>
        <dbReference type="Proteomes" id="UP000579153"/>
    </source>
</evidence>
<evidence type="ECO:0000256" key="1">
    <source>
        <dbReference type="ARBA" id="ARBA00004202"/>
    </source>
</evidence>
<feature type="domain" description="ABC transporter" evidence="7">
    <location>
        <begin position="8"/>
        <end position="234"/>
    </location>
</feature>
<dbReference type="InterPro" id="IPR027417">
    <property type="entry name" value="P-loop_NTPase"/>
</dbReference>
<dbReference type="SUPFAM" id="SSF52540">
    <property type="entry name" value="P-loop containing nucleoside triphosphate hydrolases"/>
    <property type="match status" value="1"/>
</dbReference>
<dbReference type="PANTHER" id="PTHR42711:SF5">
    <property type="entry name" value="ABC TRANSPORTER ATP-BINDING PROTEIN NATA"/>
    <property type="match status" value="1"/>
</dbReference>